<proteinExistence type="inferred from homology"/>
<comment type="similarity">
    <text evidence="2">Belongs to the acyl-CoA dehydrogenase family.</text>
</comment>
<evidence type="ECO:0000259" key="7">
    <source>
        <dbReference type="Pfam" id="PF02771"/>
    </source>
</evidence>
<dbReference type="EMBL" id="JARAKF010000001">
    <property type="protein sequence ID" value="MDU9000567.1"/>
    <property type="molecule type" value="Genomic_DNA"/>
</dbReference>
<keyword evidence="5" id="KW-0560">Oxidoreductase</keyword>
<feature type="domain" description="Acyl-CoA dehydrogenase/oxidase C-terminal" evidence="6">
    <location>
        <begin position="228"/>
        <end position="362"/>
    </location>
</feature>
<keyword evidence="4" id="KW-0274">FAD</keyword>
<accession>A0ABU3V319</accession>
<dbReference type="PANTHER" id="PTHR43884">
    <property type="entry name" value="ACYL-COA DEHYDROGENASE"/>
    <property type="match status" value="1"/>
</dbReference>
<comment type="cofactor">
    <cofactor evidence="1">
        <name>FAD</name>
        <dbReference type="ChEBI" id="CHEBI:57692"/>
    </cofactor>
</comment>
<reference evidence="8 9" key="1">
    <citation type="submission" date="2023-02" db="EMBL/GenBank/DDBJ databases">
        <authorList>
            <person name="Maleckis M."/>
        </authorList>
    </citation>
    <scope>NUCLEOTIDE SEQUENCE [LARGE SCALE GENOMIC DNA]</scope>
    <source>
        <strain evidence="8 9">P8-A2</strain>
    </source>
</reference>
<dbReference type="InterPro" id="IPR036250">
    <property type="entry name" value="AcylCo_DH-like_C"/>
</dbReference>
<evidence type="ECO:0000256" key="2">
    <source>
        <dbReference type="ARBA" id="ARBA00009347"/>
    </source>
</evidence>
<dbReference type="Pfam" id="PF00441">
    <property type="entry name" value="Acyl-CoA_dh_1"/>
    <property type="match status" value="1"/>
</dbReference>
<feature type="domain" description="Acyl-CoA dehydrogenase/oxidase N-terminal" evidence="7">
    <location>
        <begin position="6"/>
        <end position="117"/>
    </location>
</feature>
<evidence type="ECO:0000256" key="5">
    <source>
        <dbReference type="ARBA" id="ARBA00023002"/>
    </source>
</evidence>
<dbReference type="Gene3D" id="1.10.540.10">
    <property type="entry name" value="Acyl-CoA dehydrogenase/oxidase, N-terminal domain"/>
    <property type="match status" value="1"/>
</dbReference>
<dbReference type="InterPro" id="IPR009075">
    <property type="entry name" value="AcylCo_DH/oxidase_C"/>
</dbReference>
<dbReference type="Pfam" id="PF02771">
    <property type="entry name" value="Acyl-CoA_dh_N"/>
    <property type="match status" value="1"/>
</dbReference>
<evidence type="ECO:0000256" key="3">
    <source>
        <dbReference type="ARBA" id="ARBA00022630"/>
    </source>
</evidence>
<keyword evidence="9" id="KW-1185">Reference proteome</keyword>
<dbReference type="InterPro" id="IPR013786">
    <property type="entry name" value="AcylCoA_DH/ox_N"/>
</dbReference>
<dbReference type="RefSeq" id="WP_316737261.1">
    <property type="nucleotide sequence ID" value="NZ_JARAKF010000001.1"/>
</dbReference>
<comment type="caution">
    <text evidence="8">The sequence shown here is derived from an EMBL/GenBank/DDBJ whole genome shotgun (WGS) entry which is preliminary data.</text>
</comment>
<dbReference type="Gene3D" id="1.20.140.10">
    <property type="entry name" value="Butyryl-CoA Dehydrogenase, subunit A, domain 3"/>
    <property type="match status" value="1"/>
</dbReference>
<dbReference type="InterPro" id="IPR037069">
    <property type="entry name" value="AcylCoA_DH/ox_N_sf"/>
</dbReference>
<evidence type="ECO:0000256" key="4">
    <source>
        <dbReference type="ARBA" id="ARBA00022827"/>
    </source>
</evidence>
<dbReference type="Proteomes" id="UP001257627">
    <property type="component" value="Unassembled WGS sequence"/>
</dbReference>
<dbReference type="SUPFAM" id="SSF56645">
    <property type="entry name" value="Acyl-CoA dehydrogenase NM domain-like"/>
    <property type="match status" value="1"/>
</dbReference>
<protein>
    <submittedName>
        <fullName evidence="8">Acyl-CoA dehydrogenase family protein</fullName>
    </submittedName>
</protein>
<gene>
    <name evidence="8" type="ORF">PU648_51350</name>
</gene>
<evidence type="ECO:0000313" key="9">
    <source>
        <dbReference type="Proteomes" id="UP001257627"/>
    </source>
</evidence>
<evidence type="ECO:0000256" key="1">
    <source>
        <dbReference type="ARBA" id="ARBA00001974"/>
    </source>
</evidence>
<dbReference type="SUPFAM" id="SSF47203">
    <property type="entry name" value="Acyl-CoA dehydrogenase C-terminal domain-like"/>
    <property type="match status" value="1"/>
</dbReference>
<name>A0ABU3V319_9ACTN</name>
<sequence>MRFAPTDEQLELSRTAERLLAAHARRNTLPPPWEAIPQTLSRELWASLAELGLLGLGVPGRLGGSGGGVADLCVLAERVGAALPTLPFAATATVAAVLAEHADSPATRAALAGVVSGSTVAVPAWETFPADMVPGRRAGSLTLNGSAAHGMLAAVPFGLDAELLLAFADEGSAPARPVLVELAEPTTARTSVESLDVTEPMASLRLTGAPAIPLGPLGAPTAARLLTVLAAELIGTGRRALEGAVEYAGQRRQFGRPIGSFQAIKHVLADRSVQLDAAWMLVREAAHALDGKRADADVAARTALAAAADAVEAVTADALQTHGGIGFTWEHRSHVLLRRARARRSLLGSPAHRLDVLADRLLGSAHRS</sequence>
<dbReference type="PANTHER" id="PTHR43884:SF20">
    <property type="entry name" value="ACYL-COA DEHYDROGENASE FADE28"/>
    <property type="match status" value="1"/>
</dbReference>
<keyword evidence="3" id="KW-0285">Flavoprotein</keyword>
<organism evidence="8 9">
    <name type="scientific">Streptomyces mirabilis</name>
    <dbReference type="NCBI Taxonomy" id="68239"/>
    <lineage>
        <taxon>Bacteria</taxon>
        <taxon>Bacillati</taxon>
        <taxon>Actinomycetota</taxon>
        <taxon>Actinomycetes</taxon>
        <taxon>Kitasatosporales</taxon>
        <taxon>Streptomycetaceae</taxon>
        <taxon>Streptomyces</taxon>
    </lineage>
</organism>
<dbReference type="InterPro" id="IPR009100">
    <property type="entry name" value="AcylCoA_DH/oxidase_NM_dom_sf"/>
</dbReference>
<evidence type="ECO:0000313" key="8">
    <source>
        <dbReference type="EMBL" id="MDU9000567.1"/>
    </source>
</evidence>
<evidence type="ECO:0000259" key="6">
    <source>
        <dbReference type="Pfam" id="PF00441"/>
    </source>
</evidence>